<dbReference type="Gene3D" id="3.40.50.300">
    <property type="entry name" value="P-loop containing nucleotide triphosphate hydrolases"/>
    <property type="match status" value="1"/>
</dbReference>
<dbReference type="RefSeq" id="WP_370876771.1">
    <property type="nucleotide sequence ID" value="NZ_JAUSVR010000001.1"/>
</dbReference>
<reference evidence="4 5" key="1">
    <citation type="submission" date="2023-07" db="EMBL/GenBank/DDBJ databases">
        <title>Genomic Encyclopedia of Type Strains, Phase IV (KMG-IV): sequencing the most valuable type-strain genomes for metagenomic binning, comparative biology and taxonomic classification.</title>
        <authorList>
            <person name="Goeker M."/>
        </authorList>
    </citation>
    <scope>NUCLEOTIDE SEQUENCE [LARGE SCALE GENOMIC DNA]</scope>
    <source>
        <strain evidence="4 5">DSM 15561</strain>
    </source>
</reference>
<sequence>MPPDTPRSDAPRSGAPRFLRLRAVEQRFPGLDMPALAIAALDIAAGEQVAVMGPSGSGKTTLINLLTGLERVGQGSLIWGDTDLATLSEGARDRWRAANVGLVMQDFHLFPGLSALENVLLPQRLARLVLPAGAQAEAGRLLARVGIERQGQAIETMSRGQMQRVAVARALAVRPAIIVADEPTASLDADSGAAVAQLLLELAGESGATLLVATHDAALVARLPRVLRLESGRLKD</sequence>
<evidence type="ECO:0000256" key="2">
    <source>
        <dbReference type="ARBA" id="ARBA00022840"/>
    </source>
</evidence>
<dbReference type="InterPro" id="IPR003593">
    <property type="entry name" value="AAA+_ATPase"/>
</dbReference>
<proteinExistence type="predicted"/>
<dbReference type="InterPro" id="IPR003439">
    <property type="entry name" value="ABC_transporter-like_ATP-bd"/>
</dbReference>
<dbReference type="SUPFAM" id="SSF52540">
    <property type="entry name" value="P-loop containing nucleoside triphosphate hydrolases"/>
    <property type="match status" value="1"/>
</dbReference>
<keyword evidence="2 4" id="KW-0067">ATP-binding</keyword>
<gene>
    <name evidence="4" type="ORF">QOZ99_000057</name>
</gene>
<evidence type="ECO:0000259" key="3">
    <source>
        <dbReference type="PROSITE" id="PS50893"/>
    </source>
</evidence>
<name>A0ABU0LKE6_9HYPH</name>
<protein>
    <submittedName>
        <fullName evidence="4">ABC transport system ATP-binding protein</fullName>
    </submittedName>
</protein>
<dbReference type="Pfam" id="PF00005">
    <property type="entry name" value="ABC_tran"/>
    <property type="match status" value="1"/>
</dbReference>
<dbReference type="GO" id="GO:0005524">
    <property type="term" value="F:ATP binding"/>
    <property type="evidence" value="ECO:0007669"/>
    <property type="project" value="UniProtKB-KW"/>
</dbReference>
<dbReference type="EMBL" id="JAUSVR010000001">
    <property type="protein sequence ID" value="MDQ0509180.1"/>
    <property type="molecule type" value="Genomic_DNA"/>
</dbReference>
<dbReference type="InterPro" id="IPR027417">
    <property type="entry name" value="P-loop_NTPase"/>
</dbReference>
<keyword evidence="5" id="KW-1185">Reference proteome</keyword>
<evidence type="ECO:0000313" key="4">
    <source>
        <dbReference type="EMBL" id="MDQ0509180.1"/>
    </source>
</evidence>
<dbReference type="Proteomes" id="UP001235094">
    <property type="component" value="Unassembled WGS sequence"/>
</dbReference>
<keyword evidence="1" id="KW-0547">Nucleotide-binding</keyword>
<organism evidence="4 5">
    <name type="scientific">Ancylobacter amanitiformis</name>
    <dbReference type="NCBI Taxonomy" id="217069"/>
    <lineage>
        <taxon>Bacteria</taxon>
        <taxon>Pseudomonadati</taxon>
        <taxon>Pseudomonadota</taxon>
        <taxon>Alphaproteobacteria</taxon>
        <taxon>Hyphomicrobiales</taxon>
        <taxon>Xanthobacteraceae</taxon>
        <taxon>Ancylobacter</taxon>
    </lineage>
</organism>
<dbReference type="InterPro" id="IPR015854">
    <property type="entry name" value="ABC_transpr_LolD-like"/>
</dbReference>
<comment type="caution">
    <text evidence="4">The sequence shown here is derived from an EMBL/GenBank/DDBJ whole genome shotgun (WGS) entry which is preliminary data.</text>
</comment>
<dbReference type="PANTHER" id="PTHR24220">
    <property type="entry name" value="IMPORT ATP-BINDING PROTEIN"/>
    <property type="match status" value="1"/>
</dbReference>
<dbReference type="SMART" id="SM00382">
    <property type="entry name" value="AAA"/>
    <property type="match status" value="1"/>
</dbReference>
<evidence type="ECO:0000313" key="5">
    <source>
        <dbReference type="Proteomes" id="UP001235094"/>
    </source>
</evidence>
<dbReference type="PROSITE" id="PS50893">
    <property type="entry name" value="ABC_TRANSPORTER_2"/>
    <property type="match status" value="1"/>
</dbReference>
<feature type="domain" description="ABC transporter" evidence="3">
    <location>
        <begin position="19"/>
        <end position="236"/>
    </location>
</feature>
<evidence type="ECO:0000256" key="1">
    <source>
        <dbReference type="ARBA" id="ARBA00022741"/>
    </source>
</evidence>
<accession>A0ABU0LKE6</accession>